<dbReference type="GO" id="GO:0009289">
    <property type="term" value="C:pilus"/>
    <property type="evidence" value="ECO:0007669"/>
    <property type="project" value="InterPro"/>
</dbReference>
<keyword evidence="3" id="KW-0167">Capsid protein</keyword>
<feature type="domain" description="Spore coat protein U/FanG" evidence="2">
    <location>
        <begin position="35"/>
        <end position="183"/>
    </location>
</feature>
<dbReference type="PANTHER" id="PTHR37089:SF3">
    <property type="entry name" value="EXPORTED PROTEIN"/>
    <property type="match status" value="1"/>
</dbReference>
<dbReference type="STRING" id="416943.SAMN05445871_5770"/>
<dbReference type="Gene3D" id="2.60.40.1090">
    <property type="entry name" value="Fimbrial-type adhesion domain"/>
    <property type="match status" value="1"/>
</dbReference>
<reference evidence="4" key="1">
    <citation type="submission" date="2016-10" db="EMBL/GenBank/DDBJ databases">
        <authorList>
            <person name="Varghese N."/>
            <person name="Submissions S."/>
        </authorList>
    </citation>
    <scope>NUCLEOTIDE SEQUENCE [LARGE SCALE GENOMIC DNA]</scope>
    <source>
        <strain evidence="4">LMG 26416</strain>
    </source>
</reference>
<keyword evidence="1" id="KW-0732">Signal</keyword>
<dbReference type="InterPro" id="IPR007893">
    <property type="entry name" value="Spore_coat_U/FanG"/>
</dbReference>
<name>A0A1H7FU37_9BURK</name>
<evidence type="ECO:0000313" key="3">
    <source>
        <dbReference type="EMBL" id="SEK29421.1"/>
    </source>
</evidence>
<dbReference type="AlphaFoldDB" id="A0A1H7FU37"/>
<feature type="signal peptide" evidence="1">
    <location>
        <begin position="1"/>
        <end position="26"/>
    </location>
</feature>
<dbReference type="Pfam" id="PF05229">
    <property type="entry name" value="SCPU"/>
    <property type="match status" value="1"/>
</dbReference>
<dbReference type="RefSeq" id="WP_166676928.1">
    <property type="nucleotide sequence ID" value="NZ_FNSR01000003.1"/>
</dbReference>
<dbReference type="SMART" id="SM00972">
    <property type="entry name" value="SCPU"/>
    <property type="match status" value="1"/>
</dbReference>
<keyword evidence="3" id="KW-0946">Virion</keyword>
<dbReference type="Proteomes" id="UP000199120">
    <property type="component" value="Unassembled WGS sequence"/>
</dbReference>
<feature type="chain" id="PRO_5030028902" evidence="1">
    <location>
        <begin position="27"/>
        <end position="186"/>
    </location>
</feature>
<protein>
    <submittedName>
        <fullName evidence="3">Spore coat protein U (SCPU) domain-containing protein</fullName>
    </submittedName>
</protein>
<dbReference type="PANTHER" id="PTHR37089">
    <property type="entry name" value="PROTEIN U-RELATED"/>
    <property type="match status" value="1"/>
</dbReference>
<gene>
    <name evidence="3" type="ORF">SAMN05192542_101474</name>
</gene>
<evidence type="ECO:0000256" key="1">
    <source>
        <dbReference type="SAM" id="SignalP"/>
    </source>
</evidence>
<keyword evidence="4" id="KW-1185">Reference proteome</keyword>
<evidence type="ECO:0000313" key="4">
    <source>
        <dbReference type="Proteomes" id="UP000199120"/>
    </source>
</evidence>
<sequence>MKRLFPICGFYGVAAALLTGSTPAFAQFDTSVSSRFAVKATIERGCVIGGGTSSATSVGTIDFGQVTLLSGNVDAASSRGAGSIVLRCTPGINVTISMGAGQNAAGSIAGGRYMRNAAGSGQLRYQLYPAVSRATPWGDGANGGQAFSVATDGTNQEFVVYARLFAVNPMPGSGAYSDTVTVTVSY</sequence>
<accession>A0A1H7FU37</accession>
<dbReference type="EMBL" id="FOAJ01000001">
    <property type="protein sequence ID" value="SEK29421.1"/>
    <property type="molecule type" value="Genomic_DNA"/>
</dbReference>
<organism evidence="3 4">
    <name type="scientific">Paraburkholderia caballeronis</name>
    <dbReference type="NCBI Taxonomy" id="416943"/>
    <lineage>
        <taxon>Bacteria</taxon>
        <taxon>Pseudomonadati</taxon>
        <taxon>Pseudomonadota</taxon>
        <taxon>Betaproteobacteria</taxon>
        <taxon>Burkholderiales</taxon>
        <taxon>Burkholderiaceae</taxon>
        <taxon>Paraburkholderia</taxon>
    </lineage>
</organism>
<dbReference type="InterPro" id="IPR053167">
    <property type="entry name" value="Spore_coat_component"/>
</dbReference>
<dbReference type="GO" id="GO:0007155">
    <property type="term" value="P:cell adhesion"/>
    <property type="evidence" value="ECO:0007669"/>
    <property type="project" value="InterPro"/>
</dbReference>
<proteinExistence type="predicted"/>
<evidence type="ECO:0000259" key="2">
    <source>
        <dbReference type="Pfam" id="PF05229"/>
    </source>
</evidence>
<dbReference type="InterPro" id="IPR036937">
    <property type="entry name" value="Adhesion_dom_fimbrial_sf"/>
</dbReference>